<dbReference type="Proteomes" id="UP000252519">
    <property type="component" value="Unassembled WGS sequence"/>
</dbReference>
<dbReference type="EMBL" id="JOJR01009219">
    <property type="protein sequence ID" value="RCN26165.1"/>
    <property type="molecule type" value="Genomic_DNA"/>
</dbReference>
<keyword evidence="2" id="KW-1185">Reference proteome</keyword>
<protein>
    <submittedName>
        <fullName evidence="1">Uncharacterized protein</fullName>
    </submittedName>
</protein>
<reference evidence="1 2" key="1">
    <citation type="submission" date="2014-10" db="EMBL/GenBank/DDBJ databases">
        <title>Draft genome of the hookworm Ancylostoma caninum.</title>
        <authorList>
            <person name="Mitreva M."/>
        </authorList>
    </citation>
    <scope>NUCLEOTIDE SEQUENCE [LARGE SCALE GENOMIC DNA]</scope>
    <source>
        <strain evidence="1 2">Baltimore</strain>
    </source>
</reference>
<evidence type="ECO:0000313" key="2">
    <source>
        <dbReference type="Proteomes" id="UP000252519"/>
    </source>
</evidence>
<dbReference type="OrthoDB" id="10346111at2759"/>
<dbReference type="AlphaFoldDB" id="A0A368F5J6"/>
<evidence type="ECO:0000313" key="1">
    <source>
        <dbReference type="EMBL" id="RCN26165.1"/>
    </source>
</evidence>
<name>A0A368F5J6_ANCCA</name>
<sequence length="170" mass="19235">MDSNVNIGFTSSLWMLYFLKSKIEKEFRTRINTEVSSKVAEAIELQVNPRLQTLKQTMISMGYDHYDVDWVAQKNLLRLSLKPKSWGAVATPIKPINHMLCVNLNMLTAVHEVSKRMKREAIQSPSTSHGIDFTCVAKKFECRGKFCTVCTDIDISPGPVDILRNCVPSV</sequence>
<gene>
    <name evidence="1" type="ORF">ANCCAN_28115</name>
</gene>
<comment type="caution">
    <text evidence="1">The sequence shown here is derived from an EMBL/GenBank/DDBJ whole genome shotgun (WGS) entry which is preliminary data.</text>
</comment>
<accession>A0A368F5J6</accession>
<proteinExistence type="predicted"/>
<organism evidence="1 2">
    <name type="scientific">Ancylostoma caninum</name>
    <name type="common">Dog hookworm</name>
    <dbReference type="NCBI Taxonomy" id="29170"/>
    <lineage>
        <taxon>Eukaryota</taxon>
        <taxon>Metazoa</taxon>
        <taxon>Ecdysozoa</taxon>
        <taxon>Nematoda</taxon>
        <taxon>Chromadorea</taxon>
        <taxon>Rhabditida</taxon>
        <taxon>Rhabditina</taxon>
        <taxon>Rhabditomorpha</taxon>
        <taxon>Strongyloidea</taxon>
        <taxon>Ancylostomatidae</taxon>
        <taxon>Ancylostomatinae</taxon>
        <taxon>Ancylostoma</taxon>
    </lineage>
</organism>